<accession>A0A5R8MJ50</accession>
<name>A0A5R8MJ50_9GAMM</name>
<gene>
    <name evidence="1" type="ORF">FEI13_05760</name>
</gene>
<reference evidence="1 2" key="1">
    <citation type="journal article" date="2007" name="Int. J. Syst. Evol. Microbiol.">
        <title>Halomonas saccharevitans sp. nov., Halomonas arcis sp. nov. and Halomonas subterranea sp. nov., halophilic bacteria isolated from hypersaline environments of China.</title>
        <authorList>
            <person name="Xu X.W."/>
            <person name="Wu Y.H."/>
            <person name="Zhou Z."/>
            <person name="Wang C.S."/>
            <person name="Zhou Y.G."/>
            <person name="Zhang H.B."/>
            <person name="Wang Y."/>
            <person name="Wu M."/>
        </authorList>
    </citation>
    <scope>NUCLEOTIDE SEQUENCE [LARGE SCALE GENOMIC DNA]</scope>
    <source>
        <strain evidence="1 2">TBZ3</strain>
    </source>
</reference>
<evidence type="ECO:0000313" key="1">
    <source>
        <dbReference type="EMBL" id="TLF52037.1"/>
    </source>
</evidence>
<sequence>MYRRIDQLHGHDPGEDVILPLVEAWAGSTKEAQRWYKETPIPALGDLTAQQLVARGRVAEVLSYIEHIEHDGYA</sequence>
<dbReference type="EMBL" id="VBUI01000007">
    <property type="protein sequence ID" value="TLF52037.1"/>
    <property type="molecule type" value="Genomic_DNA"/>
</dbReference>
<protein>
    <submittedName>
        <fullName evidence="1">DUF2384 domain-containing protein</fullName>
    </submittedName>
</protein>
<dbReference type="Proteomes" id="UP000306973">
    <property type="component" value="Unassembled WGS sequence"/>
</dbReference>
<evidence type="ECO:0000313" key="2">
    <source>
        <dbReference type="Proteomes" id="UP000306973"/>
    </source>
</evidence>
<organism evidence="1 2">
    <name type="scientific">Halomonas urmiana</name>
    <dbReference type="NCBI Taxonomy" id="490901"/>
    <lineage>
        <taxon>Bacteria</taxon>
        <taxon>Pseudomonadati</taxon>
        <taxon>Pseudomonadota</taxon>
        <taxon>Gammaproteobacteria</taxon>
        <taxon>Oceanospirillales</taxon>
        <taxon>Halomonadaceae</taxon>
        <taxon>Halomonas</taxon>
    </lineage>
</organism>
<keyword evidence="2" id="KW-1185">Reference proteome</keyword>
<dbReference type="AlphaFoldDB" id="A0A5R8MJ50"/>
<proteinExistence type="predicted"/>
<comment type="caution">
    <text evidence="1">The sequence shown here is derived from an EMBL/GenBank/DDBJ whole genome shotgun (WGS) entry which is preliminary data.</text>
</comment>